<dbReference type="EMBL" id="AVOT02075012">
    <property type="protein sequence ID" value="MBW0563922.1"/>
    <property type="molecule type" value="Genomic_DNA"/>
</dbReference>
<evidence type="ECO:0000313" key="2">
    <source>
        <dbReference type="EMBL" id="MBW0563922.1"/>
    </source>
</evidence>
<dbReference type="GO" id="GO:0003676">
    <property type="term" value="F:nucleic acid binding"/>
    <property type="evidence" value="ECO:0007669"/>
    <property type="project" value="InterPro"/>
</dbReference>
<keyword evidence="3" id="KW-1185">Reference proteome</keyword>
<protein>
    <recommendedName>
        <fullName evidence="4">CCHC-type domain-containing protein</fullName>
    </recommendedName>
</protein>
<evidence type="ECO:0000313" key="3">
    <source>
        <dbReference type="Proteomes" id="UP000765509"/>
    </source>
</evidence>
<proteinExistence type="predicted"/>
<comment type="caution">
    <text evidence="2">The sequence shown here is derived from an EMBL/GenBank/DDBJ whole genome shotgun (WGS) entry which is preliminary data.</text>
</comment>
<dbReference type="AlphaFoldDB" id="A0A9Q3JK49"/>
<dbReference type="Proteomes" id="UP000765509">
    <property type="component" value="Unassembled WGS sequence"/>
</dbReference>
<name>A0A9Q3JK49_9BASI</name>
<evidence type="ECO:0000256" key="1">
    <source>
        <dbReference type="ARBA" id="ARBA00022664"/>
    </source>
</evidence>
<dbReference type="InterPro" id="IPR036875">
    <property type="entry name" value="Znf_CCHC_sf"/>
</dbReference>
<reference evidence="2" key="1">
    <citation type="submission" date="2021-03" db="EMBL/GenBank/DDBJ databases">
        <title>Draft genome sequence of rust myrtle Austropuccinia psidii MF-1, a brazilian biotype.</title>
        <authorList>
            <person name="Quecine M.C."/>
            <person name="Pachon D.M.R."/>
            <person name="Bonatelli M.L."/>
            <person name="Correr F.H."/>
            <person name="Franceschini L.M."/>
            <person name="Leite T.F."/>
            <person name="Margarido G.R.A."/>
            <person name="Almeida C.A."/>
            <person name="Ferrarezi J.A."/>
            <person name="Labate C.A."/>
        </authorList>
    </citation>
    <scope>NUCLEOTIDE SEQUENCE</scope>
    <source>
        <strain evidence="2">MF-1</strain>
    </source>
</reference>
<dbReference type="SUPFAM" id="SSF57756">
    <property type="entry name" value="Retrovirus zinc finger-like domains"/>
    <property type="match status" value="1"/>
</dbReference>
<evidence type="ECO:0008006" key="4">
    <source>
        <dbReference type="Google" id="ProtNLM"/>
    </source>
</evidence>
<gene>
    <name evidence="2" type="ORF">O181_103637</name>
</gene>
<organism evidence="2 3">
    <name type="scientific">Austropuccinia psidii MF-1</name>
    <dbReference type="NCBI Taxonomy" id="1389203"/>
    <lineage>
        <taxon>Eukaryota</taxon>
        <taxon>Fungi</taxon>
        <taxon>Dikarya</taxon>
        <taxon>Basidiomycota</taxon>
        <taxon>Pucciniomycotina</taxon>
        <taxon>Pucciniomycetes</taxon>
        <taxon>Pucciniales</taxon>
        <taxon>Sphaerophragmiaceae</taxon>
        <taxon>Austropuccinia</taxon>
    </lineage>
</organism>
<sequence>MSQFRERTQKQFAELQASHEGIKKLTASIERVVKPLQEGHAQLGKASEETNRRLNKVFEEQKNSKRKRDCLDQDIKKLFNVYHNMKPQPKGYVKDNPYHQEKIKPDGILDISYSEKESLKHLPEASRWPKFFVTGEYDHMEPIYYIDGIFIDVPSITDYCITARLNTSFKGNASISIHRNKRYTWKKSQIFQRYRNGTWIWQKTRSFEKEKYSVDKDPYEQCLRQSKRLKAIDPQMNIYMRNEKLLKEIPGQLEHTEKCRCTHNYTLDEIENTLQDIRKRTNIAKYSPYKSSGFKHKQPFKVEFKEKPRERVAEVTKKKNTCQNCSSTDHYANNCPKANLRCAYETVDNITINQQYYDCSYEI</sequence>
<accession>A0A9Q3JK49</accession>
<dbReference type="GO" id="GO:0006397">
    <property type="term" value="P:mRNA processing"/>
    <property type="evidence" value="ECO:0007669"/>
    <property type="project" value="UniProtKB-KW"/>
</dbReference>
<keyword evidence="1" id="KW-0507">mRNA processing</keyword>
<dbReference type="GO" id="GO:0008270">
    <property type="term" value="F:zinc ion binding"/>
    <property type="evidence" value="ECO:0007669"/>
    <property type="project" value="InterPro"/>
</dbReference>